<feature type="compositionally biased region" description="Basic residues" evidence="1">
    <location>
        <begin position="59"/>
        <end position="71"/>
    </location>
</feature>
<feature type="compositionally biased region" description="Low complexity" evidence="1">
    <location>
        <begin position="1"/>
        <end position="15"/>
    </location>
</feature>
<organism evidence="2">
    <name type="scientific">Pongo abelii</name>
    <name type="common">Sumatran orangutan</name>
    <name type="synonym">Pongo pygmaeus abelii</name>
    <dbReference type="NCBI Taxonomy" id="9601"/>
    <lineage>
        <taxon>Eukaryota</taxon>
        <taxon>Metazoa</taxon>
        <taxon>Chordata</taxon>
        <taxon>Craniata</taxon>
        <taxon>Vertebrata</taxon>
        <taxon>Euteleostomi</taxon>
        <taxon>Mammalia</taxon>
        <taxon>Eutheria</taxon>
        <taxon>Euarchontoglires</taxon>
        <taxon>Primates</taxon>
        <taxon>Haplorrhini</taxon>
        <taxon>Catarrhini</taxon>
        <taxon>Hominidae</taxon>
        <taxon>Pongo</taxon>
    </lineage>
</organism>
<evidence type="ECO:0000256" key="1">
    <source>
        <dbReference type="SAM" id="MobiDB-lite"/>
    </source>
</evidence>
<dbReference type="AlphaFoldDB" id="A0A2J8VWT7"/>
<gene>
    <name evidence="2" type="ORF">CR201_G0015428</name>
</gene>
<protein>
    <submittedName>
        <fullName evidence="2">MON1B isoform 7</fullName>
    </submittedName>
</protein>
<sequence>MEVGGDTAAPAPGGAEDLEDTQFPSEEAREGGGVHAVPPDPEDVGLEETGAPFQDPRTRTSHPAHHHRPRQRPCQAPLGSGVLQPLRIVPHVALRLALEARAGTPVMRSGATSGSMCLC</sequence>
<comment type="caution">
    <text evidence="2">The sequence shown here is derived from an EMBL/GenBank/DDBJ whole genome shotgun (WGS) entry which is preliminary data.</text>
</comment>
<evidence type="ECO:0000313" key="2">
    <source>
        <dbReference type="EMBL" id="PNJ61926.1"/>
    </source>
</evidence>
<feature type="region of interest" description="Disordered" evidence="1">
    <location>
        <begin position="1"/>
        <end position="79"/>
    </location>
</feature>
<accession>A0A2J8VWT7</accession>
<reference evidence="2" key="1">
    <citation type="submission" date="2017-12" db="EMBL/GenBank/DDBJ databases">
        <title>High-resolution comparative analysis of great ape genomes.</title>
        <authorList>
            <person name="Pollen A."/>
            <person name="Hastie A."/>
            <person name="Hormozdiari F."/>
            <person name="Dougherty M."/>
            <person name="Liu R."/>
            <person name="Chaisson M."/>
            <person name="Hoppe E."/>
            <person name="Hill C."/>
            <person name="Pang A."/>
            <person name="Hillier L."/>
            <person name="Baker C."/>
            <person name="Armstrong J."/>
            <person name="Shendure J."/>
            <person name="Paten B."/>
            <person name="Wilson R."/>
            <person name="Chao H."/>
            <person name="Schneider V."/>
            <person name="Ventura M."/>
            <person name="Kronenberg Z."/>
            <person name="Murali S."/>
            <person name="Gordon D."/>
            <person name="Cantsilieris S."/>
            <person name="Munson K."/>
            <person name="Nelson B."/>
            <person name="Raja A."/>
            <person name="Underwood J."/>
            <person name="Diekhans M."/>
            <person name="Fiddes I."/>
            <person name="Haussler D."/>
            <person name="Eichler E."/>
        </authorList>
    </citation>
    <scope>NUCLEOTIDE SEQUENCE [LARGE SCALE GENOMIC DNA]</scope>
    <source>
        <strain evidence="2">Susie</strain>
    </source>
</reference>
<proteinExistence type="predicted"/>
<dbReference type="EMBL" id="NDHI03003408">
    <property type="protein sequence ID" value="PNJ61926.1"/>
    <property type="molecule type" value="Genomic_DNA"/>
</dbReference>
<name>A0A2J8VWT7_PONAB</name>